<gene>
    <name evidence="1" type="primary">Erv31_1</name>
    <name evidence="1" type="ORF">MACNIG_R15437</name>
</gene>
<sequence>NQLILPQYKNLYIDMIERIAKELNVSNCCVCGGTGMGEVWPCEGDALSLQEILLYIKKERGISSEINKEGLLLLKKKTIGKECLWRKGTRYGTSVGKIACKRYWVTNGTHDWWVPKSPDWYWAREE</sequence>
<proteinExistence type="predicted"/>
<organism evidence="1 2">
    <name type="scientific">Machaerirhynchus nigripectus</name>
    <dbReference type="NCBI Taxonomy" id="1160894"/>
    <lineage>
        <taxon>Eukaryota</taxon>
        <taxon>Metazoa</taxon>
        <taxon>Chordata</taxon>
        <taxon>Craniata</taxon>
        <taxon>Vertebrata</taxon>
        <taxon>Euteleostomi</taxon>
        <taxon>Archelosauria</taxon>
        <taxon>Archosauria</taxon>
        <taxon>Dinosauria</taxon>
        <taxon>Saurischia</taxon>
        <taxon>Theropoda</taxon>
        <taxon>Coelurosauria</taxon>
        <taxon>Aves</taxon>
        <taxon>Neognathae</taxon>
        <taxon>Neoaves</taxon>
        <taxon>Telluraves</taxon>
        <taxon>Australaves</taxon>
        <taxon>Passeriformes</taxon>
        <taxon>Corvoidea</taxon>
        <taxon>Dicruridae</taxon>
        <taxon>Machaerirhynchus</taxon>
    </lineage>
</organism>
<keyword evidence="2" id="KW-1185">Reference proteome</keyword>
<protein>
    <submittedName>
        <fullName evidence="1">ENR1 protein</fullName>
    </submittedName>
</protein>
<accession>A0A7K6J5C9</accession>
<feature type="non-terminal residue" evidence="1">
    <location>
        <position position="126"/>
    </location>
</feature>
<name>A0A7K6J5C9_9CORV</name>
<evidence type="ECO:0000313" key="1">
    <source>
        <dbReference type="EMBL" id="NWV95117.1"/>
    </source>
</evidence>
<feature type="non-terminal residue" evidence="1">
    <location>
        <position position="1"/>
    </location>
</feature>
<dbReference type="Proteomes" id="UP000574967">
    <property type="component" value="Unassembled WGS sequence"/>
</dbReference>
<dbReference type="EMBL" id="VZRQ01006675">
    <property type="protein sequence ID" value="NWV95117.1"/>
    <property type="molecule type" value="Genomic_DNA"/>
</dbReference>
<evidence type="ECO:0000313" key="2">
    <source>
        <dbReference type="Proteomes" id="UP000574967"/>
    </source>
</evidence>
<comment type="caution">
    <text evidence="1">The sequence shown here is derived from an EMBL/GenBank/DDBJ whole genome shotgun (WGS) entry which is preliminary data.</text>
</comment>
<reference evidence="1 2" key="1">
    <citation type="submission" date="2019-09" db="EMBL/GenBank/DDBJ databases">
        <title>Bird 10,000 Genomes (B10K) Project - Family phase.</title>
        <authorList>
            <person name="Zhang G."/>
        </authorList>
    </citation>
    <scope>NUCLEOTIDE SEQUENCE [LARGE SCALE GENOMIC DNA]</scope>
    <source>
        <strain evidence="1">B10K-DU-029-43</strain>
        <tissue evidence="1">Heart</tissue>
    </source>
</reference>
<dbReference type="AlphaFoldDB" id="A0A7K6J5C9"/>